<dbReference type="EMBL" id="BAAALD010000093">
    <property type="protein sequence ID" value="GAA1114876.1"/>
    <property type="molecule type" value="Genomic_DNA"/>
</dbReference>
<protein>
    <recommendedName>
        <fullName evidence="4">Tetratricopeptide repeat protein</fullName>
    </recommendedName>
</protein>
<evidence type="ECO:0008006" key="4">
    <source>
        <dbReference type="Google" id="ProtNLM"/>
    </source>
</evidence>
<reference evidence="2 3" key="1">
    <citation type="journal article" date="2019" name="Int. J. Syst. Evol. Microbiol.">
        <title>The Global Catalogue of Microorganisms (GCM) 10K type strain sequencing project: providing services to taxonomists for standard genome sequencing and annotation.</title>
        <authorList>
            <consortium name="The Broad Institute Genomics Platform"/>
            <consortium name="The Broad Institute Genome Sequencing Center for Infectious Disease"/>
            <person name="Wu L."/>
            <person name="Ma J."/>
        </authorList>
    </citation>
    <scope>NUCLEOTIDE SEQUENCE [LARGE SCALE GENOMIC DNA]</scope>
    <source>
        <strain evidence="2 3">JCM 13002</strain>
    </source>
</reference>
<feature type="region of interest" description="Disordered" evidence="1">
    <location>
        <begin position="1"/>
        <end position="30"/>
    </location>
</feature>
<organism evidence="2 3">
    <name type="scientific">Kitasatospora arboriphila</name>
    <dbReference type="NCBI Taxonomy" id="258052"/>
    <lineage>
        <taxon>Bacteria</taxon>
        <taxon>Bacillati</taxon>
        <taxon>Actinomycetota</taxon>
        <taxon>Actinomycetes</taxon>
        <taxon>Kitasatosporales</taxon>
        <taxon>Streptomycetaceae</taxon>
        <taxon>Kitasatospora</taxon>
    </lineage>
</organism>
<gene>
    <name evidence="2" type="ORF">GCM10009663_64340</name>
</gene>
<dbReference type="SUPFAM" id="SSF48452">
    <property type="entry name" value="TPR-like"/>
    <property type="match status" value="1"/>
</dbReference>
<name>A0ABN1U2Z7_9ACTN</name>
<dbReference type="Gene3D" id="1.25.40.10">
    <property type="entry name" value="Tetratricopeptide repeat domain"/>
    <property type="match status" value="1"/>
</dbReference>
<sequence length="115" mass="11529">MALHAQTPADAPARTGVPAPVPVPAPAPAQAGRAATALGAALAERGEHAAAERALRRAVRCCTAAYGPDDPRLAVPLRALGAVCVARGRLAEAEALLNRVLVLLAGPGDGTEEES</sequence>
<dbReference type="Proteomes" id="UP001499987">
    <property type="component" value="Unassembled WGS sequence"/>
</dbReference>
<dbReference type="Pfam" id="PF13424">
    <property type="entry name" value="TPR_12"/>
    <property type="match status" value="1"/>
</dbReference>
<dbReference type="InterPro" id="IPR011990">
    <property type="entry name" value="TPR-like_helical_dom_sf"/>
</dbReference>
<proteinExistence type="predicted"/>
<accession>A0ABN1U2Z7</accession>
<dbReference type="RefSeq" id="WP_344627226.1">
    <property type="nucleotide sequence ID" value="NZ_BAAALD010000093.1"/>
</dbReference>
<keyword evidence="3" id="KW-1185">Reference proteome</keyword>
<evidence type="ECO:0000256" key="1">
    <source>
        <dbReference type="SAM" id="MobiDB-lite"/>
    </source>
</evidence>
<evidence type="ECO:0000313" key="2">
    <source>
        <dbReference type="EMBL" id="GAA1114876.1"/>
    </source>
</evidence>
<comment type="caution">
    <text evidence="2">The sequence shown here is derived from an EMBL/GenBank/DDBJ whole genome shotgun (WGS) entry which is preliminary data.</text>
</comment>
<evidence type="ECO:0000313" key="3">
    <source>
        <dbReference type="Proteomes" id="UP001499987"/>
    </source>
</evidence>